<dbReference type="InterPro" id="IPR009057">
    <property type="entry name" value="Homeodomain-like_sf"/>
</dbReference>
<protein>
    <submittedName>
        <fullName evidence="5">AraC-like DNA-binding protein</fullName>
    </submittedName>
</protein>
<dbReference type="GO" id="GO:0003700">
    <property type="term" value="F:DNA-binding transcription factor activity"/>
    <property type="evidence" value="ECO:0007669"/>
    <property type="project" value="InterPro"/>
</dbReference>
<dbReference type="Proteomes" id="UP000295645">
    <property type="component" value="Unassembled WGS sequence"/>
</dbReference>
<feature type="domain" description="HTH araC/xylS-type" evidence="4">
    <location>
        <begin position="106"/>
        <end position="204"/>
    </location>
</feature>
<dbReference type="PANTHER" id="PTHR46796">
    <property type="entry name" value="HTH-TYPE TRANSCRIPTIONAL ACTIVATOR RHAS-RELATED"/>
    <property type="match status" value="1"/>
</dbReference>
<keyword evidence="2 5" id="KW-0238">DNA-binding</keyword>
<comment type="caution">
    <text evidence="5">The sequence shown here is derived from an EMBL/GenBank/DDBJ whole genome shotgun (WGS) entry which is preliminary data.</text>
</comment>
<dbReference type="OrthoDB" id="9809338at2"/>
<keyword evidence="3" id="KW-0804">Transcription</keyword>
<keyword evidence="1" id="KW-0805">Transcription regulation</keyword>
<name>A0A4R3YLH7_9GAMM</name>
<dbReference type="PANTHER" id="PTHR46796:SF14">
    <property type="entry name" value="TRANSCRIPTIONAL REGULATORY PROTEIN"/>
    <property type="match status" value="1"/>
</dbReference>
<organism evidence="5 6">
    <name type="scientific">Luteibacter rhizovicinus</name>
    <dbReference type="NCBI Taxonomy" id="242606"/>
    <lineage>
        <taxon>Bacteria</taxon>
        <taxon>Pseudomonadati</taxon>
        <taxon>Pseudomonadota</taxon>
        <taxon>Gammaproteobacteria</taxon>
        <taxon>Lysobacterales</taxon>
        <taxon>Rhodanobacteraceae</taxon>
        <taxon>Luteibacter</taxon>
    </lineage>
</organism>
<gene>
    <name evidence="5" type="ORF">EC912_105298</name>
</gene>
<dbReference type="Gene3D" id="1.10.10.60">
    <property type="entry name" value="Homeodomain-like"/>
    <property type="match status" value="2"/>
</dbReference>
<dbReference type="PROSITE" id="PS00041">
    <property type="entry name" value="HTH_ARAC_FAMILY_1"/>
    <property type="match status" value="1"/>
</dbReference>
<evidence type="ECO:0000256" key="1">
    <source>
        <dbReference type="ARBA" id="ARBA00023015"/>
    </source>
</evidence>
<dbReference type="InterPro" id="IPR018060">
    <property type="entry name" value="HTH_AraC"/>
</dbReference>
<dbReference type="PRINTS" id="PR00032">
    <property type="entry name" value="HTHARAC"/>
</dbReference>
<keyword evidence="6" id="KW-1185">Reference proteome</keyword>
<evidence type="ECO:0000259" key="4">
    <source>
        <dbReference type="PROSITE" id="PS01124"/>
    </source>
</evidence>
<evidence type="ECO:0000256" key="3">
    <source>
        <dbReference type="ARBA" id="ARBA00023163"/>
    </source>
</evidence>
<dbReference type="SUPFAM" id="SSF46689">
    <property type="entry name" value="Homeodomain-like"/>
    <property type="match status" value="2"/>
</dbReference>
<dbReference type="PROSITE" id="PS01124">
    <property type="entry name" value="HTH_ARAC_FAMILY_2"/>
    <property type="match status" value="1"/>
</dbReference>
<dbReference type="EMBL" id="SMCS01000005">
    <property type="protein sequence ID" value="TCV93437.1"/>
    <property type="molecule type" value="Genomic_DNA"/>
</dbReference>
<dbReference type="SMART" id="SM00342">
    <property type="entry name" value="HTH_ARAC"/>
    <property type="match status" value="1"/>
</dbReference>
<accession>A0A4R3YLH7</accession>
<sequence>MASRAFFTQAGDPAWRPANSPSSGVVVAIHPVGNATPGHESSGPQADALHGLLSDALSALAVYDDENSRQCAHHLKLALRAHLQRNGAPAARPPRPRSGLSKVQATAALALIMERLDSNITTQELSNACRLSRGHFSRAFKLTFGSTPHRFLVARRIELACQLLSESQDALADVALRCGFNDQPHFTRVFKSMTGLTPHAWRLAACQGEAGRLFPVHADATRLHSSIV</sequence>
<dbReference type="InterPro" id="IPR018062">
    <property type="entry name" value="HTH_AraC-typ_CS"/>
</dbReference>
<evidence type="ECO:0000256" key="2">
    <source>
        <dbReference type="ARBA" id="ARBA00023125"/>
    </source>
</evidence>
<evidence type="ECO:0000313" key="6">
    <source>
        <dbReference type="Proteomes" id="UP000295645"/>
    </source>
</evidence>
<dbReference type="AlphaFoldDB" id="A0A4R3YLH7"/>
<dbReference type="RefSeq" id="WP_132145223.1">
    <property type="nucleotide sequence ID" value="NZ_SMCS01000005.1"/>
</dbReference>
<reference evidence="5 6" key="1">
    <citation type="submission" date="2019-03" db="EMBL/GenBank/DDBJ databases">
        <title>Above-ground endophytic microbial communities from plants in different locations in the United States.</title>
        <authorList>
            <person name="Frank C."/>
        </authorList>
    </citation>
    <scope>NUCLEOTIDE SEQUENCE [LARGE SCALE GENOMIC DNA]</scope>
    <source>
        <strain evidence="5 6">LP_13_YM</strain>
    </source>
</reference>
<evidence type="ECO:0000313" key="5">
    <source>
        <dbReference type="EMBL" id="TCV93437.1"/>
    </source>
</evidence>
<proteinExistence type="predicted"/>
<dbReference type="Pfam" id="PF12833">
    <property type="entry name" value="HTH_18"/>
    <property type="match status" value="1"/>
</dbReference>
<dbReference type="GO" id="GO:0043565">
    <property type="term" value="F:sequence-specific DNA binding"/>
    <property type="evidence" value="ECO:0007669"/>
    <property type="project" value="InterPro"/>
</dbReference>
<dbReference type="InterPro" id="IPR050204">
    <property type="entry name" value="AraC_XylS_family_regulators"/>
</dbReference>
<dbReference type="InterPro" id="IPR020449">
    <property type="entry name" value="Tscrpt_reg_AraC-type_HTH"/>
</dbReference>